<dbReference type="AlphaFoldDB" id="A0A366H180"/>
<evidence type="ECO:0000313" key="1">
    <source>
        <dbReference type="EMBL" id="RBP34119.1"/>
    </source>
</evidence>
<proteinExistence type="predicted"/>
<keyword evidence="2" id="KW-1185">Reference proteome</keyword>
<sequence length="58" mass="6138">MKILNLIRSGCASVVLLAGLYPAMPSMAAEPIRIGSVLSTTGPAEPIRNFVGEAYYAR</sequence>
<gene>
    <name evidence="1" type="ORF">DFR37_12423</name>
</gene>
<dbReference type="Proteomes" id="UP000253628">
    <property type="component" value="Unassembled WGS sequence"/>
</dbReference>
<reference evidence="1 2" key="1">
    <citation type="submission" date="2018-06" db="EMBL/GenBank/DDBJ databases">
        <title>Genomic Encyclopedia of Type Strains, Phase IV (KMG-IV): sequencing the most valuable type-strain genomes for metagenomic binning, comparative biology and taxonomic classification.</title>
        <authorList>
            <person name="Goeker M."/>
        </authorList>
    </citation>
    <scope>NUCLEOTIDE SEQUENCE [LARGE SCALE GENOMIC DNA]</scope>
    <source>
        <strain evidence="1 2">DSM 25520</strain>
    </source>
</reference>
<dbReference type="EMBL" id="QNRQ01000024">
    <property type="protein sequence ID" value="RBP34119.1"/>
    <property type="molecule type" value="Genomic_DNA"/>
</dbReference>
<accession>A0A366H180</accession>
<protein>
    <submittedName>
        <fullName evidence="1">Uncharacterized protein</fullName>
    </submittedName>
</protein>
<name>A0A366H180_9BURK</name>
<evidence type="ECO:0000313" key="2">
    <source>
        <dbReference type="Proteomes" id="UP000253628"/>
    </source>
</evidence>
<organism evidence="1 2">
    <name type="scientific">Eoetvoesiella caeni</name>
    <dbReference type="NCBI Taxonomy" id="645616"/>
    <lineage>
        <taxon>Bacteria</taxon>
        <taxon>Pseudomonadati</taxon>
        <taxon>Pseudomonadota</taxon>
        <taxon>Betaproteobacteria</taxon>
        <taxon>Burkholderiales</taxon>
        <taxon>Alcaligenaceae</taxon>
        <taxon>Eoetvoesiella</taxon>
    </lineage>
</organism>
<comment type="caution">
    <text evidence="1">The sequence shown here is derived from an EMBL/GenBank/DDBJ whole genome shotgun (WGS) entry which is preliminary data.</text>
</comment>